<dbReference type="CDD" id="cd07377">
    <property type="entry name" value="WHTH_GntR"/>
    <property type="match status" value="1"/>
</dbReference>
<evidence type="ECO:0000259" key="4">
    <source>
        <dbReference type="PROSITE" id="PS50949"/>
    </source>
</evidence>
<dbReference type="Pfam" id="PF07702">
    <property type="entry name" value="UTRA"/>
    <property type="match status" value="1"/>
</dbReference>
<dbReference type="SMART" id="SM00345">
    <property type="entry name" value="HTH_GNTR"/>
    <property type="match status" value="1"/>
</dbReference>
<dbReference type="InterPro" id="IPR050679">
    <property type="entry name" value="Bact_HTH_transcr_reg"/>
</dbReference>
<gene>
    <name evidence="5" type="ORF">F7O84_15105</name>
</gene>
<dbReference type="InterPro" id="IPR036390">
    <property type="entry name" value="WH_DNA-bd_sf"/>
</dbReference>
<dbReference type="InterPro" id="IPR028978">
    <property type="entry name" value="Chorismate_lyase_/UTRA_dom_sf"/>
</dbReference>
<evidence type="ECO:0000313" key="6">
    <source>
        <dbReference type="Proteomes" id="UP000461768"/>
    </source>
</evidence>
<dbReference type="Gene3D" id="1.10.10.10">
    <property type="entry name" value="Winged helix-like DNA-binding domain superfamily/Winged helix DNA-binding domain"/>
    <property type="match status" value="1"/>
</dbReference>
<dbReference type="GO" id="GO:0045892">
    <property type="term" value="P:negative regulation of DNA-templated transcription"/>
    <property type="evidence" value="ECO:0007669"/>
    <property type="project" value="TreeGrafter"/>
</dbReference>
<keyword evidence="2" id="KW-0238">DNA-binding</keyword>
<dbReference type="SUPFAM" id="SSF46785">
    <property type="entry name" value="Winged helix' DNA-binding domain"/>
    <property type="match status" value="1"/>
</dbReference>
<keyword evidence="6" id="KW-1185">Reference proteome</keyword>
<proteinExistence type="predicted"/>
<dbReference type="RefSeq" id="WP_151147129.1">
    <property type="nucleotide sequence ID" value="NZ_WAGX01000007.1"/>
</dbReference>
<dbReference type="InterPro" id="IPR036388">
    <property type="entry name" value="WH-like_DNA-bd_sf"/>
</dbReference>
<dbReference type="SMART" id="SM00866">
    <property type="entry name" value="UTRA"/>
    <property type="match status" value="1"/>
</dbReference>
<reference evidence="5 6" key="1">
    <citation type="submission" date="2019-09" db="EMBL/GenBank/DDBJ databases">
        <authorList>
            <person name="Valk L.C."/>
        </authorList>
    </citation>
    <scope>NUCLEOTIDE SEQUENCE [LARGE SCALE GENOMIC DNA]</scope>
    <source>
        <strain evidence="5">GalUA</strain>
    </source>
</reference>
<accession>A0A7V7QI19</accession>
<name>A0A7V7QI19_9FIRM</name>
<keyword evidence="1" id="KW-0805">Transcription regulation</keyword>
<evidence type="ECO:0000256" key="1">
    <source>
        <dbReference type="ARBA" id="ARBA00023015"/>
    </source>
</evidence>
<sequence length="243" mass="28428">MNKVLKENGLPLYYQIKDSILNMIENEQLKPGDLIPPEREICKMQGVSRMTVNKAIMELVSDGVLYREQGRGTFVARPKQYKKLSQLIGFSQEMESKGHKTSSKIISFDIKKATHQIKDILKLPEDKDYVITIKRLRLIDNEPIAIETVWLARYRFPDMSVETIFGQSLYKIFREQYGYQLSSAKETIEPKLLSEFEIELLNQPESQLALNFKKVAYIEKEIPIEYTEAIYRSDKYKYEIQIV</sequence>
<dbReference type="EMBL" id="WAGX01000007">
    <property type="protein sequence ID" value="KAB1435710.1"/>
    <property type="molecule type" value="Genomic_DNA"/>
</dbReference>
<dbReference type="FunFam" id="1.10.10.10:FF:000079">
    <property type="entry name" value="GntR family transcriptional regulator"/>
    <property type="match status" value="1"/>
</dbReference>
<dbReference type="Pfam" id="PF00392">
    <property type="entry name" value="GntR"/>
    <property type="match status" value="1"/>
</dbReference>
<dbReference type="InterPro" id="IPR011663">
    <property type="entry name" value="UTRA"/>
</dbReference>
<dbReference type="OrthoDB" id="457376at2"/>
<dbReference type="PANTHER" id="PTHR44846">
    <property type="entry name" value="MANNOSYL-D-GLYCERATE TRANSPORT/METABOLISM SYSTEM REPRESSOR MNGR-RELATED"/>
    <property type="match status" value="1"/>
</dbReference>
<dbReference type="PROSITE" id="PS50949">
    <property type="entry name" value="HTH_GNTR"/>
    <property type="match status" value="1"/>
</dbReference>
<dbReference type="Proteomes" id="UP000461768">
    <property type="component" value="Unassembled WGS sequence"/>
</dbReference>
<evidence type="ECO:0000313" key="5">
    <source>
        <dbReference type="EMBL" id="KAB1435710.1"/>
    </source>
</evidence>
<dbReference type="Gene3D" id="3.40.1410.10">
    <property type="entry name" value="Chorismate lyase-like"/>
    <property type="match status" value="1"/>
</dbReference>
<dbReference type="GO" id="GO:0003700">
    <property type="term" value="F:DNA-binding transcription factor activity"/>
    <property type="evidence" value="ECO:0007669"/>
    <property type="project" value="InterPro"/>
</dbReference>
<organism evidence="5 6">
    <name type="scientific">Candidatus Galacturonatibacter soehngenii</name>
    <dbReference type="NCBI Taxonomy" id="2307010"/>
    <lineage>
        <taxon>Bacteria</taxon>
        <taxon>Bacillati</taxon>
        <taxon>Bacillota</taxon>
        <taxon>Clostridia</taxon>
        <taxon>Lachnospirales</taxon>
        <taxon>Lachnospiraceae</taxon>
        <taxon>Candidatus Galacturonatibacter</taxon>
    </lineage>
</organism>
<dbReference type="AlphaFoldDB" id="A0A7V7QI19"/>
<protein>
    <submittedName>
        <fullName evidence="5">GntR family transcriptional regulator</fullName>
    </submittedName>
</protein>
<reference evidence="5 6" key="2">
    <citation type="submission" date="2020-02" db="EMBL/GenBank/DDBJ databases">
        <title>Candidatus Galacturonibacter soehngenii shows hetero-acetogenic catabolism of galacturonic acid but lacks a canonical carbon monoxide dehydrogenase/acetyl-CoA synthase complex.</title>
        <authorList>
            <person name="Diender M."/>
            <person name="Stouten G.R."/>
            <person name="Petersen J.F."/>
            <person name="Nielsen P.H."/>
            <person name="Dueholm M.S."/>
            <person name="Pronk J.T."/>
            <person name="Van Loosdrecht M.C.M."/>
        </authorList>
    </citation>
    <scope>NUCLEOTIDE SEQUENCE [LARGE SCALE GENOMIC DNA]</scope>
    <source>
        <strain evidence="5">GalUA</strain>
    </source>
</reference>
<keyword evidence="3" id="KW-0804">Transcription</keyword>
<dbReference type="SUPFAM" id="SSF64288">
    <property type="entry name" value="Chorismate lyase-like"/>
    <property type="match status" value="1"/>
</dbReference>
<evidence type="ECO:0000256" key="3">
    <source>
        <dbReference type="ARBA" id="ARBA00023163"/>
    </source>
</evidence>
<comment type="caution">
    <text evidence="5">The sequence shown here is derived from an EMBL/GenBank/DDBJ whole genome shotgun (WGS) entry which is preliminary data.</text>
</comment>
<dbReference type="GO" id="GO:0003677">
    <property type="term" value="F:DNA binding"/>
    <property type="evidence" value="ECO:0007669"/>
    <property type="project" value="UniProtKB-KW"/>
</dbReference>
<dbReference type="PRINTS" id="PR00035">
    <property type="entry name" value="HTHGNTR"/>
</dbReference>
<dbReference type="PANTHER" id="PTHR44846:SF1">
    <property type="entry name" value="MANNOSYL-D-GLYCERATE TRANSPORT_METABOLISM SYSTEM REPRESSOR MNGR-RELATED"/>
    <property type="match status" value="1"/>
</dbReference>
<dbReference type="InterPro" id="IPR000524">
    <property type="entry name" value="Tscrpt_reg_HTH_GntR"/>
</dbReference>
<feature type="domain" description="HTH gntR-type" evidence="4">
    <location>
        <begin position="10"/>
        <end position="78"/>
    </location>
</feature>
<evidence type="ECO:0000256" key="2">
    <source>
        <dbReference type="ARBA" id="ARBA00023125"/>
    </source>
</evidence>